<dbReference type="OrthoDB" id="4772757at2759"/>
<accession>W9WQX5</accession>
<feature type="repeat" description="ANK" evidence="1">
    <location>
        <begin position="54"/>
        <end position="86"/>
    </location>
</feature>
<keyword evidence="1" id="KW-0040">ANK repeat</keyword>
<dbReference type="GeneID" id="19191391"/>
<evidence type="ECO:0000313" key="2">
    <source>
        <dbReference type="EMBL" id="EXJ70612.1"/>
    </source>
</evidence>
<dbReference type="Proteomes" id="UP000019471">
    <property type="component" value="Unassembled WGS sequence"/>
</dbReference>
<dbReference type="PANTHER" id="PTHR22677">
    <property type="entry name" value="ANKYRIN REPEAT DOMAIN-CONTAINING PROTEIN 60"/>
    <property type="match status" value="1"/>
</dbReference>
<dbReference type="InterPro" id="IPR002110">
    <property type="entry name" value="Ankyrin_rpt"/>
</dbReference>
<dbReference type="SUPFAM" id="SSF48403">
    <property type="entry name" value="Ankyrin repeat"/>
    <property type="match status" value="1"/>
</dbReference>
<gene>
    <name evidence="2" type="ORF">A1O5_06683</name>
</gene>
<feature type="repeat" description="ANK" evidence="1">
    <location>
        <begin position="21"/>
        <end position="53"/>
    </location>
</feature>
<dbReference type="InterPro" id="IPR036770">
    <property type="entry name" value="Ankyrin_rpt-contain_sf"/>
</dbReference>
<dbReference type="Pfam" id="PF12796">
    <property type="entry name" value="Ank_2"/>
    <property type="match status" value="1"/>
</dbReference>
<dbReference type="PROSITE" id="PS50088">
    <property type="entry name" value="ANK_REPEAT"/>
    <property type="match status" value="2"/>
</dbReference>
<dbReference type="RefSeq" id="XP_007745464.1">
    <property type="nucleotide sequence ID" value="XM_007747274.1"/>
</dbReference>
<protein>
    <submittedName>
        <fullName evidence="2">Uncharacterized protein</fullName>
    </submittedName>
</protein>
<keyword evidence="3" id="KW-1185">Reference proteome</keyword>
<dbReference type="eggNOG" id="ENOG502RV4I">
    <property type="taxonomic scope" value="Eukaryota"/>
</dbReference>
<organism evidence="2 3">
    <name type="scientific">Cladophialophora psammophila CBS 110553</name>
    <dbReference type="NCBI Taxonomy" id="1182543"/>
    <lineage>
        <taxon>Eukaryota</taxon>
        <taxon>Fungi</taxon>
        <taxon>Dikarya</taxon>
        <taxon>Ascomycota</taxon>
        <taxon>Pezizomycotina</taxon>
        <taxon>Eurotiomycetes</taxon>
        <taxon>Chaetothyriomycetidae</taxon>
        <taxon>Chaetothyriales</taxon>
        <taxon>Herpotrichiellaceae</taxon>
        <taxon>Cladophialophora</taxon>
    </lineage>
</organism>
<dbReference type="PANTHER" id="PTHR22677:SF4">
    <property type="entry name" value="USHER SYNDROME TYPE-1G PROTEIN-LIKE PROTEIN"/>
    <property type="match status" value="1"/>
</dbReference>
<dbReference type="PROSITE" id="PS50297">
    <property type="entry name" value="ANK_REP_REGION"/>
    <property type="match status" value="2"/>
</dbReference>
<comment type="caution">
    <text evidence="2">The sequence shown here is derived from an EMBL/GenBank/DDBJ whole genome shotgun (WGS) entry which is preliminary data.</text>
</comment>
<dbReference type="STRING" id="1182543.W9WQX5"/>
<dbReference type="InterPro" id="IPR039323">
    <property type="entry name" value="ANKRD_45/46/60"/>
</dbReference>
<dbReference type="AlphaFoldDB" id="W9WQX5"/>
<dbReference type="SMART" id="SM00248">
    <property type="entry name" value="ANK"/>
    <property type="match status" value="2"/>
</dbReference>
<reference evidence="2 3" key="1">
    <citation type="submission" date="2013-03" db="EMBL/GenBank/DDBJ databases">
        <title>The Genome Sequence of Cladophialophora psammophila CBS 110553.</title>
        <authorList>
            <consortium name="The Broad Institute Genomics Platform"/>
            <person name="Cuomo C."/>
            <person name="de Hoog S."/>
            <person name="Gorbushina A."/>
            <person name="Walker B."/>
            <person name="Young S.K."/>
            <person name="Zeng Q."/>
            <person name="Gargeya S."/>
            <person name="Fitzgerald M."/>
            <person name="Haas B."/>
            <person name="Abouelleil A."/>
            <person name="Allen A.W."/>
            <person name="Alvarado L."/>
            <person name="Arachchi H.M."/>
            <person name="Berlin A.M."/>
            <person name="Chapman S.B."/>
            <person name="Gainer-Dewar J."/>
            <person name="Goldberg J."/>
            <person name="Griggs A."/>
            <person name="Gujja S."/>
            <person name="Hansen M."/>
            <person name="Howarth C."/>
            <person name="Imamovic A."/>
            <person name="Ireland A."/>
            <person name="Larimer J."/>
            <person name="McCowan C."/>
            <person name="Murphy C."/>
            <person name="Pearson M."/>
            <person name="Poon T.W."/>
            <person name="Priest M."/>
            <person name="Roberts A."/>
            <person name="Saif S."/>
            <person name="Shea T."/>
            <person name="Sisk P."/>
            <person name="Sykes S."/>
            <person name="Wortman J."/>
            <person name="Nusbaum C."/>
            <person name="Birren B."/>
        </authorList>
    </citation>
    <scope>NUCLEOTIDE SEQUENCE [LARGE SCALE GENOMIC DNA]</scope>
    <source>
        <strain evidence="2 3">CBS 110553</strain>
    </source>
</reference>
<dbReference type="HOGENOM" id="CLU_1643517_0_0_1"/>
<name>W9WQX5_9EURO</name>
<sequence length="161" mass="18385">MRKLYKNTSILLRKHHGVDESGKSALYLAAAEQFPDIVKLLLQRGANPNSQTKDGRSPLMEAALWGRYENVKPLLDFGADKNWEDGEGFTAMQLAEPSTRNEGERYRRSGRGVQMYKEITYVANQARRMIVHLLSNATEDAISVPRSNYDYHVFHQKETVI</sequence>
<proteinExistence type="predicted"/>
<dbReference type="Gene3D" id="1.25.40.20">
    <property type="entry name" value="Ankyrin repeat-containing domain"/>
    <property type="match status" value="1"/>
</dbReference>
<evidence type="ECO:0000313" key="3">
    <source>
        <dbReference type="Proteomes" id="UP000019471"/>
    </source>
</evidence>
<dbReference type="EMBL" id="AMGX01000009">
    <property type="protein sequence ID" value="EXJ70612.1"/>
    <property type="molecule type" value="Genomic_DNA"/>
</dbReference>
<evidence type="ECO:0000256" key="1">
    <source>
        <dbReference type="PROSITE-ProRule" id="PRU00023"/>
    </source>
</evidence>